<proteinExistence type="predicted"/>
<dbReference type="Proteomes" id="UP001145114">
    <property type="component" value="Unassembled WGS sequence"/>
</dbReference>
<protein>
    <submittedName>
        <fullName evidence="1">Elongation factor Ts, mitochondrial</fullName>
    </submittedName>
</protein>
<accession>A0ACC1HJM6</accession>
<dbReference type="EMBL" id="JAMZIH010005158">
    <property type="protein sequence ID" value="KAJ1675871.1"/>
    <property type="molecule type" value="Genomic_DNA"/>
</dbReference>
<name>A0ACC1HJM6_9FUNG</name>
<keyword evidence="2" id="KW-1185">Reference proteome</keyword>
<gene>
    <name evidence="1" type="primary">TSF1</name>
    <name evidence="1" type="ORF">EV182_000403</name>
</gene>
<keyword evidence="1" id="KW-0648">Protein biosynthesis</keyword>
<comment type="caution">
    <text evidence="1">The sequence shown here is derived from an EMBL/GenBank/DDBJ whole genome shotgun (WGS) entry which is preliminary data.</text>
</comment>
<keyword evidence="1" id="KW-0251">Elongation factor</keyword>
<sequence>MVITTSAYVCQPTEERTSGIKADIKLLAKLRKETQVSVTKAREALMATGNDYVKALEWIHHDSIKSGAKKAAKVQGRAMDEGVVAVKLDNTSATLVELSCETDFVARNKVFEDLAKTIAEACNREVNSAAAAAAGGNKFEDIAPDRIMSLPVASNLQESVKDMVVREIGKLGENISVRRAATVMSLGEDNLCGAYVHGVTYPGSMVGRVGAIVVLKASSDQAKSQDLQPLARRLAQHVVGFKPLFVTKQELEEAARDGRFDYEEYGEQDVIISPVLLEQEFMFAKEPGAKVAEALGDGVEVVAFKRFERGE</sequence>
<organism evidence="1 2">
    <name type="scientific">Spiromyces aspiralis</name>
    <dbReference type="NCBI Taxonomy" id="68401"/>
    <lineage>
        <taxon>Eukaryota</taxon>
        <taxon>Fungi</taxon>
        <taxon>Fungi incertae sedis</taxon>
        <taxon>Zoopagomycota</taxon>
        <taxon>Kickxellomycotina</taxon>
        <taxon>Kickxellomycetes</taxon>
        <taxon>Kickxellales</taxon>
        <taxon>Kickxellaceae</taxon>
        <taxon>Spiromyces</taxon>
    </lineage>
</organism>
<evidence type="ECO:0000313" key="1">
    <source>
        <dbReference type="EMBL" id="KAJ1675871.1"/>
    </source>
</evidence>
<evidence type="ECO:0000313" key="2">
    <source>
        <dbReference type="Proteomes" id="UP001145114"/>
    </source>
</evidence>
<reference evidence="1" key="1">
    <citation type="submission" date="2022-06" db="EMBL/GenBank/DDBJ databases">
        <title>Phylogenomic reconstructions and comparative analyses of Kickxellomycotina fungi.</title>
        <authorList>
            <person name="Reynolds N.K."/>
            <person name="Stajich J.E."/>
            <person name="Barry K."/>
            <person name="Grigoriev I.V."/>
            <person name="Crous P."/>
            <person name="Smith M.E."/>
        </authorList>
    </citation>
    <scope>NUCLEOTIDE SEQUENCE</scope>
    <source>
        <strain evidence="1">RSA 2271</strain>
    </source>
</reference>